<keyword evidence="2" id="KW-0472">Membrane</keyword>
<comment type="caution">
    <text evidence="3">The sequence shown here is derived from an EMBL/GenBank/DDBJ whole genome shotgun (WGS) entry which is preliminary data.</text>
</comment>
<accession>A0A6N2AR36</accession>
<feature type="transmembrane region" description="Helical" evidence="2">
    <location>
        <begin position="105"/>
        <end position="129"/>
    </location>
</feature>
<name>A0A6N2AR36_SOLCI</name>
<evidence type="ECO:0000256" key="1">
    <source>
        <dbReference type="SAM" id="MobiDB-lite"/>
    </source>
</evidence>
<gene>
    <name evidence="3" type="ORF">EJD97_006220</name>
</gene>
<feature type="region of interest" description="Disordered" evidence="1">
    <location>
        <begin position="45"/>
        <end position="75"/>
    </location>
</feature>
<proteinExistence type="predicted"/>
<feature type="compositionally biased region" description="Low complexity" evidence="1">
    <location>
        <begin position="49"/>
        <end position="72"/>
    </location>
</feature>
<reference evidence="3" key="1">
    <citation type="submission" date="2019-05" db="EMBL/GenBank/DDBJ databases">
        <title>The de novo reference genome and transcriptome assemblies of the wild tomato species Solanum chilense.</title>
        <authorList>
            <person name="Stam R."/>
            <person name="Nosenko T."/>
            <person name="Hoerger A.C."/>
            <person name="Stephan W."/>
            <person name="Seidel M.A."/>
            <person name="Kuhn J.M.M."/>
            <person name="Haberer G."/>
            <person name="Tellier A."/>
        </authorList>
    </citation>
    <scope>NUCLEOTIDE SEQUENCE</scope>
    <source>
        <tissue evidence="3">Mature leaves</tissue>
    </source>
</reference>
<dbReference type="PANTHER" id="PTHR36245">
    <property type="entry name" value="GLYCINE-RICH PROTEIN DOT1-LIKE"/>
    <property type="match status" value="1"/>
</dbReference>
<protein>
    <submittedName>
        <fullName evidence="3">Uncharacterized protein</fullName>
    </submittedName>
</protein>
<dbReference type="AlphaFoldDB" id="A0A6N2AR36"/>
<dbReference type="EMBL" id="RXGB01018951">
    <property type="protein sequence ID" value="TMW82333.1"/>
    <property type="molecule type" value="Genomic_DNA"/>
</dbReference>
<sequence length="130" mass="14082">MRLILIIVIFLIHILLLHAFSLSSRFLRPRVYLGDEIVTNNKRGGGAASGHASAHGNSSSGRASRGGQSTRSPYSSTAGIVPLYTAGAMNHHKVNRSHHHANDGITLNCICFSTLIFIICSIFVNILFIL</sequence>
<evidence type="ECO:0000313" key="3">
    <source>
        <dbReference type="EMBL" id="TMW82333.1"/>
    </source>
</evidence>
<keyword evidence="2" id="KW-0812">Transmembrane</keyword>
<keyword evidence="2" id="KW-1133">Transmembrane helix</keyword>
<evidence type="ECO:0000256" key="2">
    <source>
        <dbReference type="SAM" id="Phobius"/>
    </source>
</evidence>
<organism evidence="3">
    <name type="scientific">Solanum chilense</name>
    <name type="common">Tomato</name>
    <name type="synonym">Lycopersicon chilense</name>
    <dbReference type="NCBI Taxonomy" id="4083"/>
    <lineage>
        <taxon>Eukaryota</taxon>
        <taxon>Viridiplantae</taxon>
        <taxon>Streptophyta</taxon>
        <taxon>Embryophyta</taxon>
        <taxon>Tracheophyta</taxon>
        <taxon>Spermatophyta</taxon>
        <taxon>Magnoliopsida</taxon>
        <taxon>eudicotyledons</taxon>
        <taxon>Gunneridae</taxon>
        <taxon>Pentapetalae</taxon>
        <taxon>asterids</taxon>
        <taxon>lamiids</taxon>
        <taxon>Solanales</taxon>
        <taxon>Solanaceae</taxon>
        <taxon>Solanoideae</taxon>
        <taxon>Solaneae</taxon>
        <taxon>Solanum</taxon>
        <taxon>Solanum subgen. Lycopersicon</taxon>
    </lineage>
</organism>
<dbReference type="PANTHER" id="PTHR36245:SF6">
    <property type="entry name" value="NB-ARC DOMAIN-CONTAINING PROTEIN"/>
    <property type="match status" value="1"/>
</dbReference>